<dbReference type="InterPro" id="IPR018718">
    <property type="entry name" value="DUF2242"/>
</dbReference>
<feature type="signal peptide" evidence="2">
    <location>
        <begin position="1"/>
        <end position="21"/>
    </location>
</feature>
<protein>
    <recommendedName>
        <fullName evidence="5">DUF2242 domain-containing protein</fullName>
    </recommendedName>
</protein>
<feature type="region of interest" description="Disordered" evidence="1">
    <location>
        <begin position="185"/>
        <end position="228"/>
    </location>
</feature>
<reference evidence="3 4" key="1">
    <citation type="journal article" date="2011" name="J. Bacteriol.">
        <title>Complete genome sequence of Burkholderia gladioli BSR3.</title>
        <authorList>
            <person name="Seo Y.S."/>
            <person name="Lim J."/>
            <person name="Choi B.S."/>
            <person name="Kim H."/>
            <person name="Goo E."/>
            <person name="Lee B."/>
            <person name="Lim J.S."/>
            <person name="Choi I.Y."/>
            <person name="Moon J.S."/>
            <person name="Kim J."/>
            <person name="Hwang I."/>
        </authorList>
    </citation>
    <scope>NUCLEOTIDE SEQUENCE [LARGE SCALE GENOMIC DNA]</scope>
    <source>
        <strain evidence="3 4">BSR3</strain>
    </source>
</reference>
<dbReference type="AlphaFoldDB" id="F2L852"/>
<dbReference type="EMBL" id="CP002599">
    <property type="protein sequence ID" value="AEA59983.1"/>
    <property type="molecule type" value="Genomic_DNA"/>
</dbReference>
<feature type="chain" id="PRO_5003282150" description="DUF2242 domain-containing protein" evidence="2">
    <location>
        <begin position="22"/>
        <end position="447"/>
    </location>
</feature>
<evidence type="ECO:0008006" key="5">
    <source>
        <dbReference type="Google" id="ProtNLM"/>
    </source>
</evidence>
<feature type="region of interest" description="Disordered" evidence="1">
    <location>
        <begin position="273"/>
        <end position="301"/>
    </location>
</feature>
<dbReference type="PROSITE" id="PS51257">
    <property type="entry name" value="PROKAR_LIPOPROTEIN"/>
    <property type="match status" value="1"/>
</dbReference>
<evidence type="ECO:0000313" key="3">
    <source>
        <dbReference type="EMBL" id="AEA59983.1"/>
    </source>
</evidence>
<feature type="compositionally biased region" description="Low complexity" evidence="1">
    <location>
        <begin position="290"/>
        <end position="301"/>
    </location>
</feature>
<evidence type="ECO:0000313" key="4">
    <source>
        <dbReference type="Proteomes" id="UP000008316"/>
    </source>
</evidence>
<feature type="region of interest" description="Disordered" evidence="1">
    <location>
        <begin position="375"/>
        <end position="447"/>
    </location>
</feature>
<dbReference type="HOGENOM" id="CLU_040519_2_0_4"/>
<gene>
    <name evidence="3" type="ordered locus">bgla_1g13090</name>
</gene>
<organism evidence="3 4">
    <name type="scientific">Burkholderia gladioli (strain BSR3)</name>
    <dbReference type="NCBI Taxonomy" id="999541"/>
    <lineage>
        <taxon>Bacteria</taxon>
        <taxon>Pseudomonadati</taxon>
        <taxon>Pseudomonadota</taxon>
        <taxon>Betaproteobacteria</taxon>
        <taxon>Burkholderiales</taxon>
        <taxon>Burkholderiaceae</taxon>
        <taxon>Burkholderia</taxon>
    </lineage>
</organism>
<sequence length="447" mass="43040">MHNRPSLISLTCALAAGTLLAACSSAPKPLYTQEQFDASSSPYTHTFHESSTATCEAARRALLSQGYITNLARPDTVDGSKNFQPNNDTHVVIEFHVVCVDADADSSSSIAYVNAVQDRYTLKKTNTSASVGLSVLGSVSLPIGSSDDSMVKIASETIPAGVFYDRFFKLVDHFLKVDPARHGKAAAKAAEKEPVAPLPEPAPSTGTPGDDGSVKLKTPAVPTPPSPPISGLAPVPVAATGAAALATVAPGAAQAHAVTAPGAAMPAAPVAPVASQAPAGSPSPAPAPAPASSAAEPAAVPHQAAAAGANLAPVPATAAANGNQAVVPSTGTSAVENGGAAQAAAAFTPGINASAAAQVAPAAPGLVNVTPGAAPATPNPAPAAPASASAPAATPNAAAPSAPAASPAVPASMSSAVQAAAPAASAPAASTPTTSAPAAASAATPNP</sequence>
<proteinExistence type="predicted"/>
<accession>F2L852</accession>
<dbReference type="KEGG" id="bgd:bgla_1g13090"/>
<keyword evidence="4" id="KW-1185">Reference proteome</keyword>
<dbReference type="eggNOG" id="ENOG5032R5T">
    <property type="taxonomic scope" value="Bacteria"/>
</dbReference>
<dbReference type="RefSeq" id="WP_013697331.1">
    <property type="nucleotide sequence ID" value="NC_015381.1"/>
</dbReference>
<evidence type="ECO:0000256" key="2">
    <source>
        <dbReference type="SAM" id="SignalP"/>
    </source>
</evidence>
<name>F2L852_BURGS</name>
<dbReference type="PRINTS" id="PR01217">
    <property type="entry name" value="PRICHEXTENSN"/>
</dbReference>
<dbReference type="Proteomes" id="UP000008316">
    <property type="component" value="Chromosome 1"/>
</dbReference>
<dbReference type="Pfam" id="PF10001">
    <property type="entry name" value="DUF2242"/>
    <property type="match status" value="1"/>
</dbReference>
<feature type="compositionally biased region" description="Low complexity" evidence="1">
    <location>
        <begin position="384"/>
        <end position="447"/>
    </location>
</feature>
<evidence type="ECO:0000256" key="1">
    <source>
        <dbReference type="SAM" id="MobiDB-lite"/>
    </source>
</evidence>
<dbReference type="STRING" id="999541.bgla_1g13090"/>
<keyword evidence="2" id="KW-0732">Signal</keyword>